<protein>
    <submittedName>
        <fullName evidence="1">Uncharacterized protein</fullName>
    </submittedName>
</protein>
<accession>A0A0E9UHG1</accession>
<name>A0A0E9UHG1_ANGAN</name>
<sequence length="32" mass="3651">MEAVLSHCSVLAVRWQCLCLPQTVCYVLLQED</sequence>
<reference evidence="1" key="2">
    <citation type="journal article" date="2015" name="Fish Shellfish Immunol.">
        <title>Early steps in the European eel (Anguilla anguilla)-Vibrio vulnificus interaction in the gills: Role of the RtxA13 toxin.</title>
        <authorList>
            <person name="Callol A."/>
            <person name="Pajuelo D."/>
            <person name="Ebbesson L."/>
            <person name="Teles M."/>
            <person name="MacKenzie S."/>
            <person name="Amaro C."/>
        </authorList>
    </citation>
    <scope>NUCLEOTIDE SEQUENCE</scope>
</reference>
<organism evidence="1">
    <name type="scientific">Anguilla anguilla</name>
    <name type="common">European freshwater eel</name>
    <name type="synonym">Muraena anguilla</name>
    <dbReference type="NCBI Taxonomy" id="7936"/>
    <lineage>
        <taxon>Eukaryota</taxon>
        <taxon>Metazoa</taxon>
        <taxon>Chordata</taxon>
        <taxon>Craniata</taxon>
        <taxon>Vertebrata</taxon>
        <taxon>Euteleostomi</taxon>
        <taxon>Actinopterygii</taxon>
        <taxon>Neopterygii</taxon>
        <taxon>Teleostei</taxon>
        <taxon>Anguilliformes</taxon>
        <taxon>Anguillidae</taxon>
        <taxon>Anguilla</taxon>
    </lineage>
</organism>
<evidence type="ECO:0000313" key="1">
    <source>
        <dbReference type="EMBL" id="JAH64403.1"/>
    </source>
</evidence>
<dbReference type="EMBL" id="GBXM01044174">
    <property type="protein sequence ID" value="JAH64403.1"/>
    <property type="molecule type" value="Transcribed_RNA"/>
</dbReference>
<dbReference type="AlphaFoldDB" id="A0A0E9UHG1"/>
<reference evidence="1" key="1">
    <citation type="submission" date="2014-11" db="EMBL/GenBank/DDBJ databases">
        <authorList>
            <person name="Amaro Gonzalez C."/>
        </authorList>
    </citation>
    <scope>NUCLEOTIDE SEQUENCE</scope>
</reference>
<proteinExistence type="predicted"/>